<feature type="transmembrane region" description="Helical" evidence="12">
    <location>
        <begin position="18"/>
        <end position="37"/>
    </location>
</feature>
<evidence type="ECO:0000259" key="13">
    <source>
        <dbReference type="Pfam" id="PF00852"/>
    </source>
</evidence>
<reference evidence="15 16" key="1">
    <citation type="submission" date="2021-06" db="EMBL/GenBank/DDBJ databases">
        <title>A haploid diamondback moth (Plutella xylostella L.) genome assembly resolves 31 chromosomes and identifies a diamide resistance mutation.</title>
        <authorList>
            <person name="Ward C.M."/>
            <person name="Perry K.D."/>
            <person name="Baker G."/>
            <person name="Powis K."/>
            <person name="Heckel D.G."/>
            <person name="Baxter S.W."/>
        </authorList>
    </citation>
    <scope>NUCLEOTIDE SEQUENCE [LARGE SCALE GENOMIC DNA]</scope>
    <source>
        <strain evidence="15 16">LV</strain>
        <tissue evidence="15">Single pupa</tissue>
    </source>
</reference>
<keyword evidence="16" id="KW-1185">Reference proteome</keyword>
<comment type="pathway">
    <text evidence="2">Protein modification; protein glycosylation.</text>
</comment>
<evidence type="ECO:0000256" key="7">
    <source>
        <dbReference type="ARBA" id="ARBA00022968"/>
    </source>
</evidence>
<keyword evidence="5 12" id="KW-0808">Transferase</keyword>
<comment type="caution">
    <text evidence="15">The sequence shown here is derived from an EMBL/GenBank/DDBJ whole genome shotgun (WGS) entry which is preliminary data.</text>
</comment>
<sequence>MAVNTIGILLRLAKLWRLFLSFLMLLVVYLHYTHYFYRASDTTTKSPDDDDHLKVILLWIPPKCVDCSPLNNFKRGRRIFEQHNCEYTNCHIMKSHSFYNDIDFKEFSAILFSGRTITHTPKEDLPTTRNPSQVYVFVQLESNTRYPVCEKRYDDFFNWTMTYRLDSTIPWTYFVVKNKTGAVVAPSNSVSWVKDMEPISIKFQYELDSKYKLAAAYISNCEDSSRRLFFIKTLNQELQRYNTEVDVFGDCGKLKCPKNEKTTCLKKLKNKYLFYLAFENSLATDYVSEKVLNAYHYLTVPIVYGTANYTRFLPPGSYINGLELGPKRLAAAMNSAFENRTQYYNYFSWHNHYTIEDNYKNANVACDLCAKLNTNNRTERTRHFRRWWNPSLNTKCQKVYTTTKEWFFVKYTGVYSQVLKGDSNVKQKN</sequence>
<evidence type="ECO:0000256" key="4">
    <source>
        <dbReference type="ARBA" id="ARBA00022676"/>
    </source>
</evidence>
<keyword evidence="9 12" id="KW-0333">Golgi apparatus</keyword>
<evidence type="ECO:0000256" key="5">
    <source>
        <dbReference type="ARBA" id="ARBA00022679"/>
    </source>
</evidence>
<evidence type="ECO:0000313" key="16">
    <source>
        <dbReference type="Proteomes" id="UP000823941"/>
    </source>
</evidence>
<protein>
    <recommendedName>
        <fullName evidence="12">Fucosyltransferase</fullName>
        <ecNumber evidence="12">2.4.1.-</ecNumber>
    </recommendedName>
</protein>
<evidence type="ECO:0000256" key="3">
    <source>
        <dbReference type="ARBA" id="ARBA00008919"/>
    </source>
</evidence>
<evidence type="ECO:0000256" key="9">
    <source>
        <dbReference type="ARBA" id="ARBA00023034"/>
    </source>
</evidence>
<dbReference type="InterPro" id="IPR038577">
    <property type="entry name" value="GT10-like_C_sf"/>
</dbReference>
<comment type="subcellular location">
    <subcellularLocation>
        <location evidence="1 12">Golgi apparatus</location>
        <location evidence="1 12">Golgi stack membrane</location>
        <topology evidence="1 12">Single-pass type II membrane protein</topology>
    </subcellularLocation>
</comment>
<evidence type="ECO:0000313" key="15">
    <source>
        <dbReference type="EMBL" id="KAG7309292.1"/>
    </source>
</evidence>
<dbReference type="PANTHER" id="PTHR48438:SF1">
    <property type="entry name" value="ALPHA-(1,3)-FUCOSYLTRANSFERASE C-RELATED"/>
    <property type="match status" value="1"/>
</dbReference>
<evidence type="ECO:0000256" key="2">
    <source>
        <dbReference type="ARBA" id="ARBA00004922"/>
    </source>
</evidence>
<feature type="domain" description="Fucosyltransferase C-terminal" evidence="13">
    <location>
        <begin position="208"/>
        <end position="382"/>
    </location>
</feature>
<evidence type="ECO:0000256" key="8">
    <source>
        <dbReference type="ARBA" id="ARBA00022989"/>
    </source>
</evidence>
<keyword evidence="7" id="KW-0735">Signal-anchor</keyword>
<comment type="similarity">
    <text evidence="3 12">Belongs to the glycosyltransferase 10 family.</text>
</comment>
<dbReference type="Gene3D" id="3.40.50.11660">
    <property type="entry name" value="Glycosyl transferase family 10, C-terminal domain"/>
    <property type="match status" value="1"/>
</dbReference>
<feature type="domain" description="Fucosyltransferase N-terminal" evidence="14">
    <location>
        <begin position="53"/>
        <end position="173"/>
    </location>
</feature>
<name>A0ABQ7QW67_PLUXY</name>
<dbReference type="InterPro" id="IPR001503">
    <property type="entry name" value="Glyco_trans_10"/>
</dbReference>
<accession>A0ABQ7QW67</accession>
<keyword evidence="10 12" id="KW-0472">Membrane</keyword>
<evidence type="ECO:0000256" key="12">
    <source>
        <dbReference type="RuleBase" id="RU003832"/>
    </source>
</evidence>
<dbReference type="InterPro" id="IPR055270">
    <property type="entry name" value="Glyco_tran_10_C"/>
</dbReference>
<dbReference type="Pfam" id="PF00852">
    <property type="entry name" value="Glyco_transf_10"/>
    <property type="match status" value="1"/>
</dbReference>
<keyword evidence="4 12" id="KW-0328">Glycosyltransferase</keyword>
<dbReference type="EC" id="2.4.1.-" evidence="12"/>
<dbReference type="Proteomes" id="UP000823941">
    <property type="component" value="Chromosome 7"/>
</dbReference>
<keyword evidence="6 12" id="KW-0812">Transmembrane</keyword>
<evidence type="ECO:0000256" key="6">
    <source>
        <dbReference type="ARBA" id="ARBA00022692"/>
    </source>
</evidence>
<organism evidence="15 16">
    <name type="scientific">Plutella xylostella</name>
    <name type="common">Diamondback moth</name>
    <name type="synonym">Plutella maculipennis</name>
    <dbReference type="NCBI Taxonomy" id="51655"/>
    <lineage>
        <taxon>Eukaryota</taxon>
        <taxon>Metazoa</taxon>
        <taxon>Ecdysozoa</taxon>
        <taxon>Arthropoda</taxon>
        <taxon>Hexapoda</taxon>
        <taxon>Insecta</taxon>
        <taxon>Pterygota</taxon>
        <taxon>Neoptera</taxon>
        <taxon>Endopterygota</taxon>
        <taxon>Lepidoptera</taxon>
        <taxon>Glossata</taxon>
        <taxon>Ditrysia</taxon>
        <taxon>Yponomeutoidea</taxon>
        <taxon>Plutellidae</taxon>
        <taxon>Plutella</taxon>
    </lineage>
</organism>
<dbReference type="EMBL" id="JAHIBW010000007">
    <property type="protein sequence ID" value="KAG7309292.1"/>
    <property type="molecule type" value="Genomic_DNA"/>
</dbReference>
<dbReference type="SUPFAM" id="SSF53756">
    <property type="entry name" value="UDP-Glycosyltransferase/glycogen phosphorylase"/>
    <property type="match status" value="1"/>
</dbReference>
<proteinExistence type="inferred from homology"/>
<evidence type="ECO:0000256" key="10">
    <source>
        <dbReference type="ARBA" id="ARBA00023136"/>
    </source>
</evidence>
<evidence type="ECO:0000259" key="14">
    <source>
        <dbReference type="Pfam" id="PF17039"/>
    </source>
</evidence>
<keyword evidence="8 12" id="KW-1133">Transmembrane helix</keyword>
<dbReference type="PANTHER" id="PTHR48438">
    <property type="entry name" value="ALPHA-(1,3)-FUCOSYLTRANSFERASE C-RELATED"/>
    <property type="match status" value="1"/>
</dbReference>
<gene>
    <name evidence="15" type="ORF">JYU34_005233</name>
</gene>
<evidence type="ECO:0000256" key="1">
    <source>
        <dbReference type="ARBA" id="ARBA00004447"/>
    </source>
</evidence>
<evidence type="ECO:0000256" key="11">
    <source>
        <dbReference type="ARBA" id="ARBA00023180"/>
    </source>
</evidence>
<dbReference type="Pfam" id="PF17039">
    <property type="entry name" value="Glyco_tran_10_N"/>
    <property type="match status" value="1"/>
</dbReference>
<dbReference type="InterPro" id="IPR031481">
    <property type="entry name" value="Glyco_tran_10_N"/>
</dbReference>
<keyword evidence="11" id="KW-0325">Glycoprotein</keyword>